<feature type="chain" id="PRO_5013688205" description="Tetratricopeptide repeat protein" evidence="1">
    <location>
        <begin position="26"/>
        <end position="186"/>
    </location>
</feature>
<accession>A0A2G8TB33</accession>
<dbReference type="AlphaFoldDB" id="A0A2G8TB33"/>
<proteinExistence type="predicted"/>
<dbReference type="Proteomes" id="UP000230390">
    <property type="component" value="Unassembled WGS sequence"/>
</dbReference>
<dbReference type="PROSITE" id="PS51257">
    <property type="entry name" value="PROKAR_LIPOPROTEIN"/>
    <property type="match status" value="1"/>
</dbReference>
<comment type="caution">
    <text evidence="2">The sequence shown here is derived from an EMBL/GenBank/DDBJ whole genome shotgun (WGS) entry which is preliminary data.</text>
</comment>
<evidence type="ECO:0008006" key="4">
    <source>
        <dbReference type="Google" id="ProtNLM"/>
    </source>
</evidence>
<sequence>MIKKRVLTSILSIAVLAGCASTAPAPAPKPAPMANAMADADAAVKAGRTDQAYSILKAATVAHPTDKSPWLRMSQLRFDDKNYGEAIVAGLQAIERDPDDMLAYSLVAVSGLRVSSKALGDLTQKNGFSGSVRSEAQDLATLLHTKLGGPIVPVKRDEKPRAAGIRAAAPAAVPAIKCSGPFCGLN</sequence>
<name>A0A2G8TB33_9BURK</name>
<reference evidence="2 3" key="1">
    <citation type="submission" date="2017-10" db="EMBL/GenBank/DDBJ databases">
        <title>Massilia psychrophilum sp. nov., a novel purple-pigmented bacterium isolated from Tianshan glacier, Xinjiang Municipality, China.</title>
        <authorList>
            <person name="Wang H."/>
        </authorList>
    </citation>
    <scope>NUCLEOTIDE SEQUENCE [LARGE SCALE GENOMIC DNA]</scope>
    <source>
        <strain evidence="2 3">JCM 30074</strain>
    </source>
</reference>
<dbReference type="Gene3D" id="1.25.40.10">
    <property type="entry name" value="Tetratricopeptide repeat domain"/>
    <property type="match status" value="1"/>
</dbReference>
<dbReference type="EMBL" id="PDOC01000015">
    <property type="protein sequence ID" value="PIL43251.1"/>
    <property type="molecule type" value="Genomic_DNA"/>
</dbReference>
<organism evidence="2 3">
    <name type="scientific">Massilia eurypsychrophila</name>
    <dbReference type="NCBI Taxonomy" id="1485217"/>
    <lineage>
        <taxon>Bacteria</taxon>
        <taxon>Pseudomonadati</taxon>
        <taxon>Pseudomonadota</taxon>
        <taxon>Betaproteobacteria</taxon>
        <taxon>Burkholderiales</taxon>
        <taxon>Oxalobacteraceae</taxon>
        <taxon>Telluria group</taxon>
        <taxon>Massilia</taxon>
    </lineage>
</organism>
<evidence type="ECO:0000313" key="2">
    <source>
        <dbReference type="EMBL" id="PIL43251.1"/>
    </source>
</evidence>
<gene>
    <name evidence="2" type="ORF">CR105_19740</name>
</gene>
<protein>
    <recommendedName>
        <fullName evidence="4">Tetratricopeptide repeat protein</fullName>
    </recommendedName>
</protein>
<keyword evidence="1" id="KW-0732">Signal</keyword>
<dbReference type="SUPFAM" id="SSF48452">
    <property type="entry name" value="TPR-like"/>
    <property type="match status" value="1"/>
</dbReference>
<keyword evidence="3" id="KW-1185">Reference proteome</keyword>
<dbReference type="InterPro" id="IPR011990">
    <property type="entry name" value="TPR-like_helical_dom_sf"/>
</dbReference>
<feature type="signal peptide" evidence="1">
    <location>
        <begin position="1"/>
        <end position="25"/>
    </location>
</feature>
<evidence type="ECO:0000256" key="1">
    <source>
        <dbReference type="SAM" id="SignalP"/>
    </source>
</evidence>
<evidence type="ECO:0000313" key="3">
    <source>
        <dbReference type="Proteomes" id="UP000230390"/>
    </source>
</evidence>